<proteinExistence type="predicted"/>
<name>W9RMZ3_9ROSA</name>
<sequence>MNKTQAQCSGLSRPIRVTQAYLRSPNGIRIYGLRGCCGLKFSQPALCGSAQLFSPTRAYPAKLHPYPARHV</sequence>
<evidence type="ECO:0000313" key="1">
    <source>
        <dbReference type="EMBL" id="EXB61818.1"/>
    </source>
</evidence>
<organism evidence="1 2">
    <name type="scientific">Morus notabilis</name>
    <dbReference type="NCBI Taxonomy" id="981085"/>
    <lineage>
        <taxon>Eukaryota</taxon>
        <taxon>Viridiplantae</taxon>
        <taxon>Streptophyta</taxon>
        <taxon>Embryophyta</taxon>
        <taxon>Tracheophyta</taxon>
        <taxon>Spermatophyta</taxon>
        <taxon>Magnoliopsida</taxon>
        <taxon>eudicotyledons</taxon>
        <taxon>Gunneridae</taxon>
        <taxon>Pentapetalae</taxon>
        <taxon>rosids</taxon>
        <taxon>fabids</taxon>
        <taxon>Rosales</taxon>
        <taxon>Moraceae</taxon>
        <taxon>Moreae</taxon>
        <taxon>Morus</taxon>
    </lineage>
</organism>
<reference evidence="2" key="1">
    <citation type="submission" date="2013-01" db="EMBL/GenBank/DDBJ databases">
        <title>Draft Genome Sequence of a Mulberry Tree, Morus notabilis C.K. Schneid.</title>
        <authorList>
            <person name="He N."/>
            <person name="Zhao S."/>
        </authorList>
    </citation>
    <scope>NUCLEOTIDE SEQUENCE</scope>
</reference>
<keyword evidence="2" id="KW-1185">Reference proteome</keyword>
<dbReference type="EMBL" id="KE344422">
    <property type="protein sequence ID" value="EXB61818.1"/>
    <property type="molecule type" value="Genomic_DNA"/>
</dbReference>
<protein>
    <submittedName>
        <fullName evidence="1">Uncharacterized protein</fullName>
    </submittedName>
</protein>
<gene>
    <name evidence="1" type="ORF">L484_012252</name>
</gene>
<dbReference type="Proteomes" id="UP000030645">
    <property type="component" value="Unassembled WGS sequence"/>
</dbReference>
<dbReference type="AlphaFoldDB" id="W9RMZ3"/>
<evidence type="ECO:0000313" key="2">
    <source>
        <dbReference type="Proteomes" id="UP000030645"/>
    </source>
</evidence>
<accession>W9RMZ3</accession>